<dbReference type="EMBL" id="CP000786">
    <property type="protein sequence ID" value="ABZ98415.1"/>
    <property type="molecule type" value="Genomic_DNA"/>
</dbReference>
<dbReference type="KEGG" id="lbi:LEPBI_I2320"/>
<feature type="transmembrane region" description="Helical" evidence="1">
    <location>
        <begin position="157"/>
        <end position="181"/>
    </location>
</feature>
<keyword evidence="3" id="KW-1185">Reference proteome</keyword>
<organism evidence="2 3">
    <name type="scientific">Leptospira biflexa serovar Patoc (strain Patoc 1 / ATCC 23582 / Paris)</name>
    <dbReference type="NCBI Taxonomy" id="456481"/>
    <lineage>
        <taxon>Bacteria</taxon>
        <taxon>Pseudomonadati</taxon>
        <taxon>Spirochaetota</taxon>
        <taxon>Spirochaetia</taxon>
        <taxon>Leptospirales</taxon>
        <taxon>Leptospiraceae</taxon>
        <taxon>Leptospira</taxon>
    </lineage>
</organism>
<keyword evidence="1" id="KW-1133">Transmembrane helix</keyword>
<gene>
    <name evidence="2" type="ordered locus">LEPBI_I2320</name>
</gene>
<evidence type="ECO:0000256" key="1">
    <source>
        <dbReference type="SAM" id="Phobius"/>
    </source>
</evidence>
<dbReference type="AlphaFoldDB" id="B0STH5"/>
<dbReference type="BioCyc" id="LBIF456481:LEPBI_RS11470-MONOMER"/>
<protein>
    <recommendedName>
        <fullName evidence="4">Glycosyltransferase RgtA/B/C/D-like domain-containing protein</fullName>
    </recommendedName>
</protein>
<dbReference type="OrthoDB" id="344788at2"/>
<evidence type="ECO:0008006" key="4">
    <source>
        <dbReference type="Google" id="ProtNLM"/>
    </source>
</evidence>
<feature type="transmembrane region" description="Helical" evidence="1">
    <location>
        <begin position="123"/>
        <end position="151"/>
    </location>
</feature>
<keyword evidence="1" id="KW-0812">Transmembrane</keyword>
<evidence type="ECO:0000313" key="3">
    <source>
        <dbReference type="Proteomes" id="UP000001847"/>
    </source>
</evidence>
<sequence>MPFLKRNFFSFYGLAFLCIGIALYQAVQWRWICDDAYISFVYARNLWEGNGFVFNVGERVEGYTNFLWTVYLSFGYGLGLKPQILSVYTGIFFYFALLVLFFVEENNRSLGKLYPILVVHLSLLFHFYIFASSGLETSIFTFLISFGFILWEKRNDHVFVVLLLASLVRPEGALFLSLVSFDWFRNKQFLRPMLFGFLFLCFLGFRFFYYDDIFPNTFYAKGNKGSYFSQGIYYFFYLIKSYPLYPFVFLLSGIQIFNTFREKKDMRFLLSSLLFYIFYVFYVGGDFMGNRFWVPVLPILSYFAFQRLLYWTEQSQIESNQNNSFYRFFTKNSILFSLFYILASAIHSDPLKVAGNRIADWHGIVEERMFYDKHLMNVSGYDEGSLKEFNVAFFGAQAHFIYYLMPNFAFEAESGLTDKLYAKKQILVRGRIGHESQLTYEDLNIRNIEILLDNRLPELDLPFITYTWREVPLRFYLWNYDPRKMNPLCQRKDWNCDSLFLRFQTSNWDLNSPKYFGKSNLK</sequence>
<keyword evidence="1" id="KW-0472">Membrane</keyword>
<evidence type="ECO:0000313" key="2">
    <source>
        <dbReference type="EMBL" id="ABZ98415.1"/>
    </source>
</evidence>
<proteinExistence type="predicted"/>
<feature type="transmembrane region" description="Helical" evidence="1">
    <location>
        <begin position="193"/>
        <end position="211"/>
    </location>
</feature>
<reference evidence="2 3" key="1">
    <citation type="journal article" date="2008" name="PLoS ONE">
        <title>Genome sequence of the saprophyte Leptospira biflexa provides insights into the evolution of Leptospira and the pathogenesis of leptospirosis.</title>
        <authorList>
            <person name="Picardeau M."/>
            <person name="Bulach D.M."/>
            <person name="Bouchier C."/>
            <person name="Zuerner R.L."/>
            <person name="Zidane N."/>
            <person name="Wilson P.J."/>
            <person name="Creno S."/>
            <person name="Kuczek E.S."/>
            <person name="Bommezzadri S."/>
            <person name="Davis J.C."/>
            <person name="McGrath A."/>
            <person name="Johnson M.J."/>
            <person name="Boursaux-Eude C."/>
            <person name="Seemann T."/>
            <person name="Rouy Z."/>
            <person name="Coppel R.L."/>
            <person name="Rood J.I."/>
            <person name="Lajus A."/>
            <person name="Davies J.K."/>
            <person name="Medigue C."/>
            <person name="Adler B."/>
        </authorList>
    </citation>
    <scope>NUCLEOTIDE SEQUENCE [LARGE SCALE GENOMIC DNA]</scope>
    <source>
        <strain evidence="3">Patoc 1 / ATCC 23582 / Paris</strain>
    </source>
</reference>
<name>B0STH5_LEPBP</name>
<dbReference type="Proteomes" id="UP000001847">
    <property type="component" value="Chromosome I"/>
</dbReference>
<feature type="transmembrane region" description="Helical" evidence="1">
    <location>
        <begin position="291"/>
        <end position="312"/>
    </location>
</feature>
<feature type="transmembrane region" description="Helical" evidence="1">
    <location>
        <begin position="324"/>
        <end position="343"/>
    </location>
</feature>
<dbReference type="RefSeq" id="WP_012389280.1">
    <property type="nucleotide sequence ID" value="NC_010602.1"/>
</dbReference>
<feature type="transmembrane region" description="Helical" evidence="1">
    <location>
        <begin position="266"/>
        <end position="285"/>
    </location>
</feature>
<dbReference type="STRING" id="456481.LEPBI_I2320"/>
<feature type="transmembrane region" description="Helical" evidence="1">
    <location>
        <begin position="231"/>
        <end position="254"/>
    </location>
</feature>
<dbReference type="HOGENOM" id="CLU_467558_0_0_12"/>
<feature type="transmembrane region" description="Helical" evidence="1">
    <location>
        <begin position="84"/>
        <end position="103"/>
    </location>
</feature>
<accession>B0STH5</accession>
<feature type="transmembrane region" description="Helical" evidence="1">
    <location>
        <begin position="7"/>
        <end position="27"/>
    </location>
</feature>